<feature type="domain" description="TNase-like" evidence="7">
    <location>
        <begin position="189"/>
        <end position="322"/>
    </location>
</feature>
<name>A0A0N4V1A3_ENTVE</name>
<dbReference type="GO" id="GO:0005829">
    <property type="term" value="C:cytosol"/>
    <property type="evidence" value="ECO:0007669"/>
    <property type="project" value="UniProtKB-UniRule"/>
</dbReference>
<dbReference type="STRING" id="51028.A0A0N4V1A3"/>
<dbReference type="GO" id="GO:0006402">
    <property type="term" value="P:mRNA catabolic process"/>
    <property type="evidence" value="ECO:0007669"/>
    <property type="project" value="UniProtKB-UniRule"/>
</dbReference>
<feature type="domain" description="TNase-like" evidence="7">
    <location>
        <begin position="516"/>
        <end position="657"/>
    </location>
</feature>
<evidence type="ECO:0000256" key="1">
    <source>
        <dbReference type="ARBA" id="ARBA00004496"/>
    </source>
</evidence>
<gene>
    <name evidence="8" type="ORF">EVEC_LOCUS3432</name>
</gene>
<dbReference type="WBParaSite" id="EVEC_0000372401-mRNA-1">
    <property type="protein sequence ID" value="EVEC_0000372401-mRNA-1"/>
    <property type="gene ID" value="EVEC_0000372401"/>
</dbReference>
<dbReference type="GO" id="GO:0004518">
    <property type="term" value="F:nuclease activity"/>
    <property type="evidence" value="ECO:0007669"/>
    <property type="project" value="TreeGrafter"/>
</dbReference>
<dbReference type="InterPro" id="IPR035437">
    <property type="entry name" value="SNase_OB-fold_sf"/>
</dbReference>
<dbReference type="PANTHER" id="PTHR12302">
    <property type="entry name" value="EBNA2 BINDING PROTEIN P100"/>
    <property type="match status" value="1"/>
</dbReference>
<dbReference type="PANTHER" id="PTHR12302:SF2">
    <property type="entry name" value="STAPHYLOCOCCAL NUCLEASE DOMAIN-CONTAINING PROTEIN 1"/>
    <property type="match status" value="1"/>
</dbReference>
<keyword evidence="9" id="KW-1185">Reference proteome</keyword>
<dbReference type="Proteomes" id="UP000274131">
    <property type="component" value="Unassembled WGS sequence"/>
</dbReference>
<reference evidence="10" key="1">
    <citation type="submission" date="2017-02" db="UniProtKB">
        <authorList>
            <consortium name="WormBaseParasite"/>
        </authorList>
    </citation>
    <scope>IDENTIFICATION</scope>
</reference>
<dbReference type="EMBL" id="UXUI01007594">
    <property type="protein sequence ID" value="VDD88289.1"/>
    <property type="molecule type" value="Genomic_DNA"/>
</dbReference>
<feature type="domain" description="TNase-like" evidence="7">
    <location>
        <begin position="14"/>
        <end position="160"/>
    </location>
</feature>
<evidence type="ECO:0000256" key="4">
    <source>
        <dbReference type="ARBA" id="ARBA00022737"/>
    </source>
</evidence>
<keyword evidence="3 5" id="KW-0963">Cytoplasm</keyword>
<accession>A0A0N4V1A3</accession>
<dbReference type="GO" id="GO:0003723">
    <property type="term" value="F:RNA binding"/>
    <property type="evidence" value="ECO:0007669"/>
    <property type="project" value="UniProtKB-UniRule"/>
</dbReference>
<evidence type="ECO:0000313" key="10">
    <source>
        <dbReference type="WBParaSite" id="EVEC_0000372401-mRNA-1"/>
    </source>
</evidence>
<dbReference type="InterPro" id="IPR016685">
    <property type="entry name" value="Silence_cplx_Nase-comp_TudorSN"/>
</dbReference>
<feature type="domain" description="TNase-like" evidence="7">
    <location>
        <begin position="334"/>
        <end position="484"/>
    </location>
</feature>
<dbReference type="FunFam" id="2.40.50.90:FF:000002">
    <property type="entry name" value="Staphylococcal nuclease domain-containing protein"/>
    <property type="match status" value="1"/>
</dbReference>
<dbReference type="SMART" id="SM00318">
    <property type="entry name" value="SNc"/>
    <property type="match status" value="4"/>
</dbReference>
<dbReference type="SUPFAM" id="SSF50199">
    <property type="entry name" value="Staphylococcal nuclease"/>
    <property type="match status" value="5"/>
</dbReference>
<dbReference type="Gene3D" id="2.40.50.90">
    <property type="match status" value="5"/>
</dbReference>
<dbReference type="PROSITE" id="PS50304">
    <property type="entry name" value="TUDOR"/>
    <property type="match status" value="1"/>
</dbReference>
<dbReference type="FunFam" id="2.40.50.90:FF:000003">
    <property type="entry name" value="Staphylococcal nuclease domain-containing protein"/>
    <property type="match status" value="1"/>
</dbReference>
<dbReference type="SUPFAM" id="SSF63748">
    <property type="entry name" value="Tudor/PWWP/MBT"/>
    <property type="match status" value="1"/>
</dbReference>
<sequence>MAEPSTQVSTSPTSFKRGYVKQVLSGDAVVLQGPPANGPPKEMTVYLSHVIAPRLGKRPTETEPGKEDEPFAWEAREWLRKKVVGKTVTFGLDFTATSGREHGRVYLGGTNPDNAENVTETGVKEGWLEVRPGRVPEEYTTKLLAMQEEAKTAKRGRWSAEDGKQQEHVRKVKWVIENPRILVDHYKQKPVKAVIEQVRDASTLRAFLLPEFHYVTLMLSGVKAPAIRAGGDGHSEDYAEEARYFVECRLLQRDVEIILEGVSNQNFVGSVLHPKGNIAELLLREGFAKCVDWSIALATCGPEILRTAERVAKEKRMRLWRSYQPSNQLSADKKNFTAKVIEIVMGDALVIQKESGEEMKIWLSSVRPPREDNKENENRVGRQFRPLYDIPHMFDAREFLRKRLIGKKVQITVDYIQPKSEQFPEKTCCTVVAGGLNVAEALVARGLAKVVRYRSDDDNRSSQYDALLAAEAKAEKSKKGLFADKEESNKATKKVQELQGDAQRSKQFLPFLQRAGRSEGVVEFVASGSRMRIYIPRDTCLVTFLLSGINCPRSARIGPNGKLIGESEPFAEEALKFTRSKVLQREVEVEVEGTDKSGSFIGYMFIQTEKGALNLSVELVENGLASVHFTAEKGNYYSQLCAAEKRAKQGKLGMWADYVEEDVTAQAEAAAAADKTERVVNYIEVVVTDVQKNLIFAAQNVADGSKLELMMKELREELARNPPVIGAYTPRRGELCAARFSADKQWYRARIEGVRGKSVEILYVDFGNRETVEPSSLCTLPAGFAAHPAGAREYKLALVTLPKDEDYAERSNAAFERLMYSAQHFLLNIEDRSGGVTSVQAMIKNSDGTMTDAAKTLAAEGYVIVEKRREKRFASLIAEYLEAEQKARRQHINIWEYGDCTGEEL</sequence>
<dbReference type="FunFam" id="2.40.50.90:FF:000018">
    <property type="entry name" value="Ribonuclease"/>
    <property type="match status" value="1"/>
</dbReference>
<feature type="domain" description="Tudor" evidence="6">
    <location>
        <begin position="729"/>
        <end position="787"/>
    </location>
</feature>
<dbReference type="GO" id="GO:0031332">
    <property type="term" value="C:RNAi effector complex"/>
    <property type="evidence" value="ECO:0007669"/>
    <property type="project" value="InterPro"/>
</dbReference>
<dbReference type="Pfam" id="PF00567">
    <property type="entry name" value="TUDOR"/>
    <property type="match status" value="1"/>
</dbReference>
<evidence type="ECO:0000313" key="8">
    <source>
        <dbReference type="EMBL" id="VDD88289.1"/>
    </source>
</evidence>
<dbReference type="GO" id="GO:0005634">
    <property type="term" value="C:nucleus"/>
    <property type="evidence" value="ECO:0007669"/>
    <property type="project" value="TreeGrafter"/>
</dbReference>
<dbReference type="CDD" id="cd20433">
    <property type="entry name" value="Tudor_TDRD11"/>
    <property type="match status" value="1"/>
</dbReference>
<dbReference type="AlphaFoldDB" id="A0A0N4V1A3"/>
<dbReference type="InterPro" id="IPR016071">
    <property type="entry name" value="Staphylococal_nuclease_OB-fold"/>
</dbReference>
<dbReference type="PROSITE" id="PS50830">
    <property type="entry name" value="TNASE_3"/>
    <property type="match status" value="4"/>
</dbReference>
<evidence type="ECO:0000259" key="6">
    <source>
        <dbReference type="PROSITE" id="PS50304"/>
    </source>
</evidence>
<reference evidence="8 9" key="2">
    <citation type="submission" date="2018-10" db="EMBL/GenBank/DDBJ databases">
        <authorList>
            <consortium name="Pathogen Informatics"/>
        </authorList>
    </citation>
    <scope>NUCLEOTIDE SEQUENCE [LARGE SCALE GENOMIC DNA]</scope>
</reference>
<dbReference type="FunFam" id="2.40.50.90:FF:000001">
    <property type="entry name" value="Staphylococcal nuclease domain-containing protein"/>
    <property type="match status" value="1"/>
</dbReference>
<dbReference type="CDD" id="cd00175">
    <property type="entry name" value="SNc"/>
    <property type="match status" value="1"/>
</dbReference>
<keyword evidence="4" id="KW-0677">Repeat</keyword>
<dbReference type="OrthoDB" id="10023235at2759"/>
<evidence type="ECO:0000256" key="5">
    <source>
        <dbReference type="PIRNR" id="PIRNR017179"/>
    </source>
</evidence>
<dbReference type="FunFam" id="2.30.30.140:FF:000018">
    <property type="entry name" value="Serine/threonine-protein kinase 31"/>
    <property type="match status" value="1"/>
</dbReference>
<organism evidence="10">
    <name type="scientific">Enterobius vermicularis</name>
    <name type="common">Human pinworm</name>
    <dbReference type="NCBI Taxonomy" id="51028"/>
    <lineage>
        <taxon>Eukaryota</taxon>
        <taxon>Metazoa</taxon>
        <taxon>Ecdysozoa</taxon>
        <taxon>Nematoda</taxon>
        <taxon>Chromadorea</taxon>
        <taxon>Rhabditida</taxon>
        <taxon>Spirurina</taxon>
        <taxon>Oxyuridomorpha</taxon>
        <taxon>Oxyuroidea</taxon>
        <taxon>Oxyuridae</taxon>
        <taxon>Enterobius</taxon>
    </lineage>
</organism>
<dbReference type="GO" id="GO:0031047">
    <property type="term" value="P:regulatory ncRNA-mediated gene silencing"/>
    <property type="evidence" value="ECO:0007669"/>
    <property type="project" value="UniProtKB-UniRule"/>
</dbReference>
<dbReference type="PIRSF" id="PIRSF017179">
    <property type="entry name" value="RISC-Tudor-SN"/>
    <property type="match status" value="1"/>
</dbReference>
<evidence type="ECO:0000256" key="3">
    <source>
        <dbReference type="ARBA" id="ARBA00022490"/>
    </source>
</evidence>
<dbReference type="Gene3D" id="2.30.30.140">
    <property type="match status" value="1"/>
</dbReference>
<proteinExistence type="predicted"/>
<dbReference type="SMART" id="SM00333">
    <property type="entry name" value="TUDOR"/>
    <property type="match status" value="1"/>
</dbReference>
<dbReference type="InterPro" id="IPR047386">
    <property type="entry name" value="Tudor_TDRD11"/>
</dbReference>
<protein>
    <recommendedName>
        <fullName evidence="2">Staphylococcal nuclease domain-containing protein 1</fullName>
    </recommendedName>
</protein>
<evidence type="ECO:0000256" key="2">
    <source>
        <dbReference type="ARBA" id="ARBA00017230"/>
    </source>
</evidence>
<comment type="subcellular location">
    <subcellularLocation>
        <location evidence="1 5">Cytoplasm</location>
    </subcellularLocation>
</comment>
<evidence type="ECO:0000313" key="9">
    <source>
        <dbReference type="Proteomes" id="UP000274131"/>
    </source>
</evidence>
<dbReference type="InterPro" id="IPR002999">
    <property type="entry name" value="Tudor"/>
</dbReference>
<dbReference type="Pfam" id="PF00565">
    <property type="entry name" value="SNase"/>
    <property type="match status" value="4"/>
</dbReference>
<evidence type="ECO:0000259" key="7">
    <source>
        <dbReference type="PROSITE" id="PS50830"/>
    </source>
</evidence>